<reference evidence="7" key="1">
    <citation type="submission" date="2016-03" db="EMBL/GenBank/DDBJ databases">
        <authorList>
            <person name="Ploux O."/>
        </authorList>
    </citation>
    <scope>NUCLEOTIDE SEQUENCE [LARGE SCALE GENOMIC DNA]</scope>
</reference>
<dbReference type="InterPro" id="IPR014001">
    <property type="entry name" value="Helicase_ATP-bd"/>
</dbReference>
<keyword evidence="3" id="KW-0067">ATP-binding</keyword>
<dbReference type="AlphaFoldDB" id="A0A1G4MDS1"/>
<dbReference type="PROSITE" id="PS51192">
    <property type="entry name" value="HELICASE_ATP_BIND_1"/>
    <property type="match status" value="1"/>
</dbReference>
<dbReference type="GO" id="GO:0005634">
    <property type="term" value="C:nucleus"/>
    <property type="evidence" value="ECO:0007669"/>
    <property type="project" value="TreeGrafter"/>
</dbReference>
<dbReference type="GO" id="GO:0005524">
    <property type="term" value="F:ATP binding"/>
    <property type="evidence" value="ECO:0007669"/>
    <property type="project" value="UniProtKB-KW"/>
</dbReference>
<dbReference type="Gene3D" id="3.40.50.10810">
    <property type="entry name" value="Tandem AAA-ATPase domain"/>
    <property type="match status" value="1"/>
</dbReference>
<feature type="region of interest" description="Disordered" evidence="4">
    <location>
        <begin position="56"/>
        <end position="76"/>
    </location>
</feature>
<dbReference type="GO" id="GO:0006281">
    <property type="term" value="P:DNA repair"/>
    <property type="evidence" value="ECO:0007669"/>
    <property type="project" value="TreeGrafter"/>
</dbReference>
<feature type="domain" description="Helicase C-terminal" evidence="6">
    <location>
        <begin position="585"/>
        <end position="758"/>
    </location>
</feature>
<gene>
    <name evidence="7" type="ORF">LAFE_0E12838G</name>
</gene>
<dbReference type="SMART" id="SM00490">
    <property type="entry name" value="HELICc"/>
    <property type="match status" value="1"/>
</dbReference>
<dbReference type="CDD" id="cd18793">
    <property type="entry name" value="SF2_C_SNF"/>
    <property type="match status" value="1"/>
</dbReference>
<dbReference type="SUPFAM" id="SSF52540">
    <property type="entry name" value="P-loop containing nucleoside triphosphate hydrolases"/>
    <property type="match status" value="2"/>
</dbReference>
<feature type="region of interest" description="Disordered" evidence="4">
    <location>
        <begin position="121"/>
        <end position="140"/>
    </location>
</feature>
<evidence type="ECO:0000256" key="2">
    <source>
        <dbReference type="ARBA" id="ARBA00022801"/>
    </source>
</evidence>
<dbReference type="GO" id="GO:0016787">
    <property type="term" value="F:hydrolase activity"/>
    <property type="evidence" value="ECO:0007669"/>
    <property type="project" value="UniProtKB-KW"/>
</dbReference>
<dbReference type="OMA" id="NEVPQNP"/>
<keyword evidence="1" id="KW-0547">Nucleotide-binding</keyword>
<dbReference type="Gene3D" id="3.40.50.300">
    <property type="entry name" value="P-loop containing nucleotide triphosphate hydrolases"/>
    <property type="match status" value="1"/>
</dbReference>
<feature type="domain" description="Helicase ATP-binding" evidence="5">
    <location>
        <begin position="189"/>
        <end position="358"/>
    </location>
</feature>
<proteinExistence type="predicted"/>
<evidence type="ECO:0000256" key="1">
    <source>
        <dbReference type="ARBA" id="ARBA00022741"/>
    </source>
</evidence>
<protein>
    <submittedName>
        <fullName evidence="7">LAFE_0E12838g1_1</fullName>
    </submittedName>
</protein>
<dbReference type="PROSITE" id="PS51194">
    <property type="entry name" value="HELICASE_CTER"/>
    <property type="match status" value="1"/>
</dbReference>
<dbReference type="PANTHER" id="PTHR45626">
    <property type="entry name" value="TRANSCRIPTION TERMINATION FACTOR 2-RELATED"/>
    <property type="match status" value="1"/>
</dbReference>
<evidence type="ECO:0000256" key="4">
    <source>
        <dbReference type="SAM" id="MobiDB-lite"/>
    </source>
</evidence>
<dbReference type="GO" id="GO:0008094">
    <property type="term" value="F:ATP-dependent activity, acting on DNA"/>
    <property type="evidence" value="ECO:0007669"/>
    <property type="project" value="TreeGrafter"/>
</dbReference>
<dbReference type="PANTHER" id="PTHR45626:SF14">
    <property type="entry name" value="ATP-DEPENDENT DNA HELICASE (EUROFUNG)"/>
    <property type="match status" value="1"/>
</dbReference>
<dbReference type="Pfam" id="PF00271">
    <property type="entry name" value="Helicase_C"/>
    <property type="match status" value="1"/>
</dbReference>
<dbReference type="STRING" id="4955.A0A1G4MDS1"/>
<keyword evidence="2" id="KW-0378">Hydrolase</keyword>
<evidence type="ECO:0000256" key="3">
    <source>
        <dbReference type="ARBA" id="ARBA00022840"/>
    </source>
</evidence>
<evidence type="ECO:0000259" key="6">
    <source>
        <dbReference type="PROSITE" id="PS51194"/>
    </source>
</evidence>
<keyword evidence="8" id="KW-1185">Reference proteome</keyword>
<dbReference type="Proteomes" id="UP000190831">
    <property type="component" value="Chromosome E"/>
</dbReference>
<name>A0A1G4MDS1_LACFM</name>
<dbReference type="Pfam" id="PF00176">
    <property type="entry name" value="SNF2-rel_dom"/>
    <property type="match status" value="1"/>
</dbReference>
<dbReference type="InterPro" id="IPR038718">
    <property type="entry name" value="SNF2-like_sf"/>
</dbReference>
<evidence type="ECO:0000313" key="7">
    <source>
        <dbReference type="EMBL" id="SCW02040.1"/>
    </source>
</evidence>
<organism evidence="7 8">
    <name type="scientific">Lachancea fermentati</name>
    <name type="common">Zygosaccharomyces fermentati</name>
    <dbReference type="NCBI Taxonomy" id="4955"/>
    <lineage>
        <taxon>Eukaryota</taxon>
        <taxon>Fungi</taxon>
        <taxon>Dikarya</taxon>
        <taxon>Ascomycota</taxon>
        <taxon>Saccharomycotina</taxon>
        <taxon>Saccharomycetes</taxon>
        <taxon>Saccharomycetales</taxon>
        <taxon>Saccharomycetaceae</taxon>
        <taxon>Lachancea</taxon>
    </lineage>
</organism>
<sequence length="766" mass="86797">MSAEASNKGENTGDKLPTDEYVSKAFSKMVIAPPSSTRKQRPSSIFVPSSKSKFASLKGLDKRKPRDAMASRGPDDLSLLKNSQVIDPTVAARKGNASSKLLENKPDVFFIPVPVDSPSWDGKVRPSDLPSASEPRHSPSNLVDTILSAVSSVENEPVLPVLDIKGLRTTLLPHQLIGVDFLQKRELRTSDNNGFRGGLLCDDMGLGKTIQIIALLLCHKLKQPTLILCPVSLATQWASEINKFAPELRVLRFHGPKRPKDYRSLENYDIVISSYETVRVEWSQLQSSDRTFTGTIFHEKMRWGRAVLDEAHVIKNSQSKTARACFSINAKYRWCVTGTPIQNSLNDLQSLFQFLRLVNLSDAKNWKINISNAVSAGNLNGVTAKLIRELKPMMLRRTKDILKFEKRIQPSKGAKQTFDGPLPKKFFHSEFLSFSAVQRKLYDDIRNEYVSEIDSTFDIVKSERKPKNCEKVDYLYGYNTLRSYLSASKLSIGVNEDAPGRNSRMRILVHLLRLRQLCCDWRLLTDKNKSEYQQAKNPNKRETSNETNDVAALSAKFSAMNMDSDNDSMGKPEKLLFSNEFPSVKVQRLLEILKQERFLDKRHIPRKTIVFSQFTQMLSLLKMDLDFHGIKNCCYFGSMSVAEKDRVKTLFGNEQDCEVMLCSLKSGSLGLNLTMADRVILFDPWWNPAIQDQAIDRVYRIGQKSSRVDVHVFIMKGTVEQEIIELQDRKRNLAKMIADGDKDAMNQLYSKLSTQDLIKLFGVSQE</sequence>
<accession>A0A1G4MDS1</accession>
<evidence type="ECO:0000259" key="5">
    <source>
        <dbReference type="PROSITE" id="PS51192"/>
    </source>
</evidence>
<feature type="compositionally biased region" description="Basic and acidic residues" evidence="4">
    <location>
        <begin position="59"/>
        <end position="75"/>
    </location>
</feature>
<dbReference type="InterPro" id="IPR027417">
    <property type="entry name" value="P-loop_NTPase"/>
</dbReference>
<dbReference type="OrthoDB" id="423559at2759"/>
<dbReference type="CDD" id="cd18008">
    <property type="entry name" value="DEXDc_SHPRH-like"/>
    <property type="match status" value="1"/>
</dbReference>
<dbReference type="SMART" id="SM00487">
    <property type="entry name" value="DEXDc"/>
    <property type="match status" value="1"/>
</dbReference>
<dbReference type="EMBL" id="LT598488">
    <property type="protein sequence ID" value="SCW02040.1"/>
    <property type="molecule type" value="Genomic_DNA"/>
</dbReference>
<dbReference type="InterPro" id="IPR050628">
    <property type="entry name" value="SNF2_RAD54_helicase_TF"/>
</dbReference>
<dbReference type="InterPro" id="IPR049730">
    <property type="entry name" value="SNF2/RAD54-like_C"/>
</dbReference>
<evidence type="ECO:0000313" key="8">
    <source>
        <dbReference type="Proteomes" id="UP000190831"/>
    </source>
</evidence>
<dbReference type="InterPro" id="IPR000330">
    <property type="entry name" value="SNF2_N"/>
</dbReference>
<dbReference type="InterPro" id="IPR001650">
    <property type="entry name" value="Helicase_C-like"/>
</dbReference>